<accession>A0A0A9HNQ2</accession>
<name>A0A0A9HNQ2_ARUDO</name>
<reference evidence="1" key="1">
    <citation type="submission" date="2014-09" db="EMBL/GenBank/DDBJ databases">
        <authorList>
            <person name="Magalhaes I.L.F."/>
            <person name="Oliveira U."/>
            <person name="Santos F.R."/>
            <person name="Vidigal T.H.D.A."/>
            <person name="Brescovit A.D."/>
            <person name="Santos A.J."/>
        </authorList>
    </citation>
    <scope>NUCLEOTIDE SEQUENCE</scope>
    <source>
        <tissue evidence="1">Shoot tissue taken approximately 20 cm above the soil surface</tissue>
    </source>
</reference>
<evidence type="ECO:0000313" key="1">
    <source>
        <dbReference type="EMBL" id="JAE38765.1"/>
    </source>
</evidence>
<dbReference type="EMBL" id="GBRH01159131">
    <property type="protein sequence ID" value="JAE38765.1"/>
    <property type="molecule type" value="Transcribed_RNA"/>
</dbReference>
<proteinExistence type="predicted"/>
<protein>
    <submittedName>
        <fullName evidence="1">Uncharacterized protein</fullName>
    </submittedName>
</protein>
<dbReference type="AlphaFoldDB" id="A0A0A9HNQ2"/>
<organism evidence="1">
    <name type="scientific">Arundo donax</name>
    <name type="common">Giant reed</name>
    <name type="synonym">Donax arundinaceus</name>
    <dbReference type="NCBI Taxonomy" id="35708"/>
    <lineage>
        <taxon>Eukaryota</taxon>
        <taxon>Viridiplantae</taxon>
        <taxon>Streptophyta</taxon>
        <taxon>Embryophyta</taxon>
        <taxon>Tracheophyta</taxon>
        <taxon>Spermatophyta</taxon>
        <taxon>Magnoliopsida</taxon>
        <taxon>Liliopsida</taxon>
        <taxon>Poales</taxon>
        <taxon>Poaceae</taxon>
        <taxon>PACMAD clade</taxon>
        <taxon>Arundinoideae</taxon>
        <taxon>Arundineae</taxon>
        <taxon>Arundo</taxon>
    </lineage>
</organism>
<sequence>MELFRESCLMEMRLLSKGLLLHHFRVCMNSQPRLK</sequence>
<reference evidence="1" key="2">
    <citation type="journal article" date="2015" name="Data Brief">
        <title>Shoot transcriptome of the giant reed, Arundo donax.</title>
        <authorList>
            <person name="Barrero R.A."/>
            <person name="Guerrero F.D."/>
            <person name="Moolhuijzen P."/>
            <person name="Goolsby J.A."/>
            <person name="Tidwell J."/>
            <person name="Bellgard S.E."/>
            <person name="Bellgard M.I."/>
        </authorList>
    </citation>
    <scope>NUCLEOTIDE SEQUENCE</scope>
    <source>
        <tissue evidence="1">Shoot tissue taken approximately 20 cm above the soil surface</tissue>
    </source>
</reference>